<dbReference type="InterPro" id="IPR003673">
    <property type="entry name" value="CoA-Trfase_fam_III"/>
</dbReference>
<dbReference type="SUPFAM" id="SSF89796">
    <property type="entry name" value="CoA-transferase family III (CaiB/BaiF)"/>
    <property type="match status" value="1"/>
</dbReference>
<dbReference type="GO" id="GO:0008111">
    <property type="term" value="F:alpha-methylacyl-CoA racemase activity"/>
    <property type="evidence" value="ECO:0007669"/>
    <property type="project" value="UniProtKB-EC"/>
</dbReference>
<protein>
    <submittedName>
        <fullName evidence="1">Alpha-methylacyl-CoA racemase</fullName>
        <ecNumber evidence="1">5.1.99.4</ecNumber>
    </submittedName>
</protein>
<dbReference type="Gene3D" id="3.30.1540.10">
    <property type="entry name" value="formyl-coa transferase, domain 3"/>
    <property type="match status" value="1"/>
</dbReference>
<dbReference type="EMBL" id="UOEI01000124">
    <property type="protein sequence ID" value="VAV94374.1"/>
    <property type="molecule type" value="Genomic_DNA"/>
</dbReference>
<evidence type="ECO:0000313" key="1">
    <source>
        <dbReference type="EMBL" id="VAV94374.1"/>
    </source>
</evidence>
<dbReference type="PANTHER" id="PTHR48228">
    <property type="entry name" value="SUCCINYL-COA--D-CITRAMALATE COA-TRANSFERASE"/>
    <property type="match status" value="1"/>
</dbReference>
<gene>
    <name evidence="1" type="ORF">MNBD_ACTINO01-1015</name>
</gene>
<keyword evidence="1" id="KW-0413">Isomerase</keyword>
<dbReference type="InterPro" id="IPR023606">
    <property type="entry name" value="CoA-Trfase_III_dom_1_sf"/>
</dbReference>
<dbReference type="Pfam" id="PF02515">
    <property type="entry name" value="CoA_transf_3"/>
    <property type="match status" value="1"/>
</dbReference>
<organism evidence="1">
    <name type="scientific">hydrothermal vent metagenome</name>
    <dbReference type="NCBI Taxonomy" id="652676"/>
    <lineage>
        <taxon>unclassified sequences</taxon>
        <taxon>metagenomes</taxon>
        <taxon>ecological metagenomes</taxon>
    </lineage>
</organism>
<dbReference type="InterPro" id="IPR050509">
    <property type="entry name" value="CoA-transferase_III"/>
</dbReference>
<dbReference type="PANTHER" id="PTHR48228:SF5">
    <property type="entry name" value="ALPHA-METHYLACYL-COA RACEMASE"/>
    <property type="match status" value="1"/>
</dbReference>
<dbReference type="Gene3D" id="3.40.50.10540">
    <property type="entry name" value="Crotonobetainyl-coa:carnitine coa-transferase, domain 1"/>
    <property type="match status" value="1"/>
</dbReference>
<dbReference type="InterPro" id="IPR044855">
    <property type="entry name" value="CoA-Trfase_III_dom3_sf"/>
</dbReference>
<reference evidence="1" key="1">
    <citation type="submission" date="2018-06" db="EMBL/GenBank/DDBJ databases">
        <authorList>
            <person name="Zhirakovskaya E."/>
        </authorList>
    </citation>
    <scope>NUCLEOTIDE SEQUENCE</scope>
</reference>
<proteinExistence type="predicted"/>
<dbReference type="AlphaFoldDB" id="A0A3B0RLF2"/>
<name>A0A3B0RLF2_9ZZZZ</name>
<accession>A0A3B0RLF2</accession>
<feature type="non-terminal residue" evidence="1">
    <location>
        <position position="1"/>
    </location>
</feature>
<sequence>PAPFACNYLEDLGAAVVRIDRAVGSNALPDAMASIGRRERPTLYLDLKDEEDRVIATTLIERADVLIEGFRPGVAERLGIGPESMCARNPSLIYTRMTGWGQTGSYASMAGHDINYIGLAGALAAIGTRALPIPPLNLVGDFGGGGMFAVAGILSAVFQRSVSGTGQVLDVAMVDGVGTLMGPIRDLVNAGVWRDEREANFLDGGAPFYRCYETADGAYVAVGALEPQFYDQLLSGLDLDENDLGNRFDRDNWPTITRQISSVFTRRTREEWMEVFDGTDACVTPVLTLSEVQAHVHNHDRGALRDGPGGSIPAIAPRFEHLDADAPVPGVDVDAAIGFLDAMGLDVGAVDAMLASGTLRWV</sequence>
<dbReference type="EC" id="5.1.99.4" evidence="1"/>